<dbReference type="Proteomes" id="UP000263268">
    <property type="component" value="Unassembled WGS sequence"/>
</dbReference>
<reference evidence="1 2" key="1">
    <citation type="journal article" date="2018" name="Nat. Biotechnol.">
        <title>A standardized bacterial taxonomy based on genome phylogeny substantially revises the tree of life.</title>
        <authorList>
            <person name="Parks D.H."/>
            <person name="Chuvochina M."/>
            <person name="Waite D.W."/>
            <person name="Rinke C."/>
            <person name="Skarshewski A."/>
            <person name="Chaumeil P.A."/>
            <person name="Hugenholtz P."/>
        </authorList>
    </citation>
    <scope>NUCLEOTIDE SEQUENCE [LARGE SCALE GENOMIC DNA]</scope>
    <source>
        <strain evidence="1">UBA10227</strain>
    </source>
</reference>
<evidence type="ECO:0000313" key="1">
    <source>
        <dbReference type="EMBL" id="HCY80890.1"/>
    </source>
</evidence>
<dbReference type="AlphaFoldDB" id="A0A3D6BNS3"/>
<protein>
    <recommendedName>
        <fullName evidence="3">DUF559 domain-containing protein</fullName>
    </recommendedName>
</protein>
<evidence type="ECO:0008006" key="3">
    <source>
        <dbReference type="Google" id="ProtNLM"/>
    </source>
</evidence>
<accession>A0A3D6BNS3</accession>
<comment type="caution">
    <text evidence="1">The sequence shown here is derived from an EMBL/GenBank/DDBJ whole genome shotgun (WGS) entry which is preliminary data.</text>
</comment>
<dbReference type="EMBL" id="DPRK01000072">
    <property type="protein sequence ID" value="HCY80890.1"/>
    <property type="molecule type" value="Genomic_DNA"/>
</dbReference>
<dbReference type="Gene3D" id="3.40.960.10">
    <property type="entry name" value="VSR Endonuclease"/>
    <property type="match status" value="1"/>
</dbReference>
<name>A0A3D6BNS3_9FLAO</name>
<organism evidence="1 2">
    <name type="scientific">Xanthomarina gelatinilytica</name>
    <dbReference type="NCBI Taxonomy" id="1137281"/>
    <lineage>
        <taxon>Bacteria</taxon>
        <taxon>Pseudomonadati</taxon>
        <taxon>Bacteroidota</taxon>
        <taxon>Flavobacteriia</taxon>
        <taxon>Flavobacteriales</taxon>
        <taxon>Flavobacteriaceae</taxon>
        <taxon>Xanthomarina</taxon>
    </lineage>
</organism>
<sequence>MRLLNIHGKLIYKNVGKKRIKWAKKSRSKLQTSVKNFLEQFWKPHVVFEEFPVYGTRMSVDFLNATKKIAIEVNGRQHSEFVPFFHGTRLDYFKSIKRDVQKAEWLELNGYTLIELERKDIDELSLDYIEKLYGISLI</sequence>
<gene>
    <name evidence="1" type="ORF">DHV22_04420</name>
</gene>
<proteinExistence type="predicted"/>
<evidence type="ECO:0000313" key="2">
    <source>
        <dbReference type="Proteomes" id="UP000263268"/>
    </source>
</evidence>